<feature type="domain" description="Peptide methionine sulphoxide reductase MsrA" evidence="5">
    <location>
        <begin position="4"/>
        <end position="155"/>
    </location>
</feature>
<evidence type="ECO:0000256" key="2">
    <source>
        <dbReference type="ARBA" id="ARBA00047806"/>
    </source>
</evidence>
<dbReference type="SUPFAM" id="SSF55068">
    <property type="entry name" value="Peptide methionine sulfoxide reductase"/>
    <property type="match status" value="1"/>
</dbReference>
<dbReference type="RefSeq" id="WP_119432276.1">
    <property type="nucleotide sequence ID" value="NZ_QWGE01000003.1"/>
</dbReference>
<sequence length="179" mass="20448">MEIATFGNGCFWCTEAVFQDLEGVEKVESGYMGGHVDNPTYKQVCSGNTGHAEVLQITFDPAKINYKELLEVFWRTHDPTTLNRQGNDVGTQYRSIIFYHSPEQQQLAEQYKQELDASGAFDNPIVTTIEPAEKFYPAEAYHQNYFKNNPDQPYCRFLIGPKVEKLKQVFGHKLKPQAS</sequence>
<name>A0A399S4U7_9BACT</name>
<dbReference type="InterPro" id="IPR036509">
    <property type="entry name" value="Met_Sox_Rdtase_MsrA_sf"/>
</dbReference>
<proteinExistence type="inferred from homology"/>
<dbReference type="HAMAP" id="MF_01401">
    <property type="entry name" value="MsrA"/>
    <property type="match status" value="1"/>
</dbReference>
<dbReference type="NCBIfam" id="TIGR00401">
    <property type="entry name" value="msrA"/>
    <property type="match status" value="1"/>
</dbReference>
<evidence type="ECO:0000313" key="6">
    <source>
        <dbReference type="EMBL" id="RIJ37619.1"/>
    </source>
</evidence>
<dbReference type="InterPro" id="IPR002569">
    <property type="entry name" value="Met_Sox_Rdtase_MsrA_dom"/>
</dbReference>
<dbReference type="GO" id="GO:0033744">
    <property type="term" value="F:L-methionine:thioredoxin-disulfide S-oxidoreductase activity"/>
    <property type="evidence" value="ECO:0007669"/>
    <property type="project" value="RHEA"/>
</dbReference>
<evidence type="ECO:0000313" key="7">
    <source>
        <dbReference type="Proteomes" id="UP000266005"/>
    </source>
</evidence>
<evidence type="ECO:0000259" key="5">
    <source>
        <dbReference type="Pfam" id="PF01625"/>
    </source>
</evidence>
<accession>A0A399S4U7</accession>
<evidence type="ECO:0000256" key="4">
    <source>
        <dbReference type="HAMAP-Rule" id="MF_01401"/>
    </source>
</evidence>
<organism evidence="6 7">
    <name type="scientific">Pontibacter oryzae</name>
    <dbReference type="NCBI Taxonomy" id="2304593"/>
    <lineage>
        <taxon>Bacteria</taxon>
        <taxon>Pseudomonadati</taxon>
        <taxon>Bacteroidota</taxon>
        <taxon>Cytophagia</taxon>
        <taxon>Cytophagales</taxon>
        <taxon>Hymenobacteraceae</taxon>
        <taxon>Pontibacter</taxon>
    </lineage>
</organism>
<comment type="catalytic activity">
    <reaction evidence="3 4">
        <text>[thioredoxin]-disulfide + L-methionine + H2O = L-methionine (S)-S-oxide + [thioredoxin]-dithiol</text>
        <dbReference type="Rhea" id="RHEA:19993"/>
        <dbReference type="Rhea" id="RHEA-COMP:10698"/>
        <dbReference type="Rhea" id="RHEA-COMP:10700"/>
        <dbReference type="ChEBI" id="CHEBI:15377"/>
        <dbReference type="ChEBI" id="CHEBI:29950"/>
        <dbReference type="ChEBI" id="CHEBI:50058"/>
        <dbReference type="ChEBI" id="CHEBI:57844"/>
        <dbReference type="ChEBI" id="CHEBI:58772"/>
        <dbReference type="EC" id="1.8.4.11"/>
    </reaction>
</comment>
<dbReference type="EC" id="1.8.4.11" evidence="4"/>
<keyword evidence="1 4" id="KW-0560">Oxidoreductase</keyword>
<dbReference type="OrthoDB" id="4174719at2"/>
<comment type="catalytic activity">
    <reaction evidence="2 4">
        <text>L-methionyl-[protein] + [thioredoxin]-disulfide + H2O = L-methionyl-(S)-S-oxide-[protein] + [thioredoxin]-dithiol</text>
        <dbReference type="Rhea" id="RHEA:14217"/>
        <dbReference type="Rhea" id="RHEA-COMP:10698"/>
        <dbReference type="Rhea" id="RHEA-COMP:10700"/>
        <dbReference type="Rhea" id="RHEA-COMP:12313"/>
        <dbReference type="Rhea" id="RHEA-COMP:12315"/>
        <dbReference type="ChEBI" id="CHEBI:15377"/>
        <dbReference type="ChEBI" id="CHEBI:16044"/>
        <dbReference type="ChEBI" id="CHEBI:29950"/>
        <dbReference type="ChEBI" id="CHEBI:44120"/>
        <dbReference type="ChEBI" id="CHEBI:50058"/>
        <dbReference type="EC" id="1.8.4.11"/>
    </reaction>
</comment>
<dbReference type="Proteomes" id="UP000266005">
    <property type="component" value="Unassembled WGS sequence"/>
</dbReference>
<dbReference type="Pfam" id="PF01625">
    <property type="entry name" value="PMSR"/>
    <property type="match status" value="1"/>
</dbReference>
<dbReference type="PANTHER" id="PTHR43774:SF1">
    <property type="entry name" value="PEPTIDE METHIONINE SULFOXIDE REDUCTASE MSRA 2"/>
    <property type="match status" value="1"/>
</dbReference>
<dbReference type="PANTHER" id="PTHR43774">
    <property type="entry name" value="PEPTIDE METHIONINE SULFOXIDE REDUCTASE"/>
    <property type="match status" value="1"/>
</dbReference>
<dbReference type="AlphaFoldDB" id="A0A399S4U7"/>
<keyword evidence="7" id="KW-1185">Reference proteome</keyword>
<comment type="similarity">
    <text evidence="4">Belongs to the MsrA Met sulfoxide reductase family.</text>
</comment>
<protein>
    <recommendedName>
        <fullName evidence="4">Peptide methionine sulfoxide reductase MsrA</fullName>
        <shortName evidence="4">Protein-methionine-S-oxide reductase</shortName>
        <ecNumber evidence="4">1.8.4.11</ecNumber>
    </recommendedName>
    <alternativeName>
        <fullName evidence="4">Peptide-methionine (S)-S-oxide reductase</fullName>
        <shortName evidence="4">Peptide Met(O) reductase</shortName>
    </alternativeName>
</protein>
<dbReference type="GO" id="GO:0008113">
    <property type="term" value="F:peptide-methionine (S)-S-oxide reductase activity"/>
    <property type="evidence" value="ECO:0007669"/>
    <property type="project" value="UniProtKB-UniRule"/>
</dbReference>
<evidence type="ECO:0000256" key="3">
    <source>
        <dbReference type="ARBA" id="ARBA00048782"/>
    </source>
</evidence>
<reference evidence="7" key="1">
    <citation type="submission" date="2018-08" db="EMBL/GenBank/DDBJ databases">
        <title>Mucilaginibacter sp. MYSH2.</title>
        <authorList>
            <person name="Seo T."/>
        </authorList>
    </citation>
    <scope>NUCLEOTIDE SEQUENCE [LARGE SCALE GENOMIC DNA]</scope>
    <source>
        <strain evidence="7">KIRAN</strain>
    </source>
</reference>
<dbReference type="Gene3D" id="3.30.1060.10">
    <property type="entry name" value="Peptide methionine sulphoxide reductase MsrA"/>
    <property type="match status" value="1"/>
</dbReference>
<evidence type="ECO:0000256" key="1">
    <source>
        <dbReference type="ARBA" id="ARBA00023002"/>
    </source>
</evidence>
<gene>
    <name evidence="4 6" type="primary">msrA</name>
    <name evidence="6" type="ORF">D1627_10965</name>
</gene>
<comment type="function">
    <text evidence="4">Has an important function as a repair enzyme for proteins that have been inactivated by oxidation. Catalyzes the reversible oxidation-reduction of methionine sulfoxide in proteins to methionine.</text>
</comment>
<comment type="caution">
    <text evidence="6">The sequence shown here is derived from an EMBL/GenBank/DDBJ whole genome shotgun (WGS) entry which is preliminary data.</text>
</comment>
<dbReference type="EMBL" id="QWGE01000003">
    <property type="protein sequence ID" value="RIJ37619.1"/>
    <property type="molecule type" value="Genomic_DNA"/>
</dbReference>
<feature type="active site" evidence="4">
    <location>
        <position position="10"/>
    </location>
</feature>